<dbReference type="FunFam" id="1.20.140.10:FF:000015">
    <property type="entry name" value="Acyl-coenzyme A oxidase"/>
    <property type="match status" value="1"/>
</dbReference>
<dbReference type="GO" id="GO:0005504">
    <property type="term" value="F:fatty acid binding"/>
    <property type="evidence" value="ECO:0007669"/>
    <property type="project" value="TreeGrafter"/>
</dbReference>
<dbReference type="GO" id="GO:0005777">
    <property type="term" value="C:peroxisome"/>
    <property type="evidence" value="ECO:0007669"/>
    <property type="project" value="UniProtKB-SubCell"/>
</dbReference>
<feature type="domain" description="Acyl-CoA oxidase C-terminal" evidence="15">
    <location>
        <begin position="487"/>
        <end position="661"/>
    </location>
</feature>
<dbReference type="Pfam" id="PF14749">
    <property type="entry name" value="Acyl-CoA_ox_N"/>
    <property type="match status" value="1"/>
</dbReference>
<dbReference type="AlphaFoldDB" id="A0AAW0G652"/>
<evidence type="ECO:0000256" key="13">
    <source>
        <dbReference type="PIRSR" id="PIRSR000168-1"/>
    </source>
</evidence>
<evidence type="ECO:0000256" key="2">
    <source>
        <dbReference type="ARBA" id="ARBA00001974"/>
    </source>
</evidence>
<feature type="active site" description="Proton acceptor" evidence="13">
    <location>
        <position position="432"/>
    </location>
</feature>
<dbReference type="Gene3D" id="1.20.140.10">
    <property type="entry name" value="Butyryl-CoA Dehydrogenase, subunit A, domain 3"/>
    <property type="match status" value="2"/>
</dbReference>
<evidence type="ECO:0000313" key="18">
    <source>
        <dbReference type="EMBL" id="KAK7684475.1"/>
    </source>
</evidence>
<name>A0AAW0G652_9APHY</name>
<evidence type="ECO:0000256" key="1">
    <source>
        <dbReference type="ARBA" id="ARBA00001201"/>
    </source>
</evidence>
<keyword evidence="7 12" id="KW-0274">FAD</keyword>
<evidence type="ECO:0000256" key="9">
    <source>
        <dbReference type="ARBA" id="ARBA00023002"/>
    </source>
</evidence>
<dbReference type="Pfam" id="PF01756">
    <property type="entry name" value="ACOX"/>
    <property type="match status" value="1"/>
</dbReference>
<dbReference type="GO" id="GO:0055088">
    <property type="term" value="P:lipid homeostasis"/>
    <property type="evidence" value="ECO:0007669"/>
    <property type="project" value="TreeGrafter"/>
</dbReference>
<dbReference type="PIRSF" id="PIRSF000168">
    <property type="entry name" value="Acyl-CoA_oxidase"/>
    <property type="match status" value="1"/>
</dbReference>
<dbReference type="InterPro" id="IPR012258">
    <property type="entry name" value="Acyl-CoA_oxidase"/>
</dbReference>
<comment type="pathway">
    <text evidence="4">Lipid metabolism; peroxisomal fatty acid beta-oxidation.</text>
</comment>
<dbReference type="InterPro" id="IPR009100">
    <property type="entry name" value="AcylCoA_DH/oxidase_NM_dom_sf"/>
</dbReference>
<dbReference type="SUPFAM" id="SSF56645">
    <property type="entry name" value="Acyl-CoA dehydrogenase NM domain-like"/>
    <property type="match status" value="1"/>
</dbReference>
<dbReference type="InterPro" id="IPR046373">
    <property type="entry name" value="Acyl-CoA_Oxase/DH_mid-dom_sf"/>
</dbReference>
<dbReference type="GO" id="GO:0033540">
    <property type="term" value="P:fatty acid beta-oxidation using acyl-CoA oxidase"/>
    <property type="evidence" value="ECO:0007669"/>
    <property type="project" value="TreeGrafter"/>
</dbReference>
<dbReference type="Gene3D" id="2.40.110.10">
    <property type="entry name" value="Butyryl-CoA Dehydrogenase, subunit A, domain 2"/>
    <property type="match status" value="1"/>
</dbReference>
<dbReference type="PANTHER" id="PTHR10909:SF250">
    <property type="entry name" value="PEROXISOMAL ACYL-COENZYME A OXIDASE 1"/>
    <property type="match status" value="1"/>
</dbReference>
<keyword evidence="6 12" id="KW-0285">Flavoprotein</keyword>
<feature type="binding site" evidence="14">
    <location>
        <position position="147"/>
    </location>
    <ligand>
        <name>FAD</name>
        <dbReference type="ChEBI" id="CHEBI:57692"/>
    </ligand>
</feature>
<dbReference type="SUPFAM" id="SSF47203">
    <property type="entry name" value="Acyl-CoA dehydrogenase C-terminal domain-like"/>
    <property type="match status" value="2"/>
</dbReference>
<comment type="catalytic activity">
    <reaction evidence="1">
        <text>a 2,3-saturated acyl-CoA + O2 = a (2E)-enoyl-CoA + H2O2</text>
        <dbReference type="Rhea" id="RHEA:38959"/>
        <dbReference type="ChEBI" id="CHEBI:15379"/>
        <dbReference type="ChEBI" id="CHEBI:16240"/>
        <dbReference type="ChEBI" id="CHEBI:58856"/>
        <dbReference type="ChEBI" id="CHEBI:65111"/>
        <dbReference type="EC" id="1.3.3.6"/>
    </reaction>
</comment>
<evidence type="ECO:0000259" key="16">
    <source>
        <dbReference type="Pfam" id="PF14749"/>
    </source>
</evidence>
<dbReference type="Proteomes" id="UP001385951">
    <property type="component" value="Unassembled WGS sequence"/>
</dbReference>
<feature type="domain" description="Acyl-coenzyme A oxidase N-terminal" evidence="16">
    <location>
        <begin position="27"/>
        <end position="138"/>
    </location>
</feature>
<protein>
    <recommendedName>
        <fullName evidence="12">Acyl-coenzyme A oxidase</fullName>
    </recommendedName>
</protein>
<evidence type="ECO:0000256" key="5">
    <source>
        <dbReference type="ARBA" id="ARBA00006288"/>
    </source>
</evidence>
<dbReference type="Pfam" id="PF22924">
    <property type="entry name" value="ACOX_C_alpha1"/>
    <property type="match status" value="1"/>
</dbReference>
<dbReference type="InterPro" id="IPR055060">
    <property type="entry name" value="ACOX_C_alpha1"/>
</dbReference>
<evidence type="ECO:0000259" key="15">
    <source>
        <dbReference type="Pfam" id="PF01756"/>
    </source>
</evidence>
<dbReference type="InterPro" id="IPR029320">
    <property type="entry name" value="Acyl-CoA_ox_N"/>
</dbReference>
<keyword evidence="11" id="KW-0576">Peroxisome</keyword>
<keyword evidence="9" id="KW-0560">Oxidoreductase</keyword>
<dbReference type="PANTHER" id="PTHR10909">
    <property type="entry name" value="ELECTRON TRANSPORT OXIDOREDUCTASE"/>
    <property type="match status" value="1"/>
</dbReference>
<comment type="subcellular location">
    <subcellularLocation>
        <location evidence="3">Peroxisome</location>
    </subcellularLocation>
</comment>
<dbReference type="InterPro" id="IPR037069">
    <property type="entry name" value="AcylCoA_DH/ox_N_sf"/>
</dbReference>
<dbReference type="GO" id="GO:0003997">
    <property type="term" value="F:acyl-CoA oxidase activity"/>
    <property type="evidence" value="ECO:0007669"/>
    <property type="project" value="UniProtKB-EC"/>
</dbReference>
<feature type="domain" description="Acyl-CoA oxidase C-alpha1" evidence="17">
    <location>
        <begin position="286"/>
        <end position="446"/>
    </location>
</feature>
<organism evidence="18 19">
    <name type="scientific">Cerrena zonata</name>
    <dbReference type="NCBI Taxonomy" id="2478898"/>
    <lineage>
        <taxon>Eukaryota</taxon>
        <taxon>Fungi</taxon>
        <taxon>Dikarya</taxon>
        <taxon>Basidiomycota</taxon>
        <taxon>Agaricomycotina</taxon>
        <taxon>Agaricomycetes</taxon>
        <taxon>Polyporales</taxon>
        <taxon>Cerrenaceae</taxon>
        <taxon>Cerrena</taxon>
    </lineage>
</organism>
<evidence type="ECO:0000256" key="10">
    <source>
        <dbReference type="ARBA" id="ARBA00023098"/>
    </source>
</evidence>
<sequence>MTDKAISLNDQTAKDMLEARARSHIHTQRIKEFLHGGHDAWEEHSSVVSLLSTNPVFDKNERLYLSRTERYERSFMLVNELQSMKEHHAWSPSQYTKASNLLDEPIAMDLHETAFAPVFLAQGSPELLAKYSDLIVNRGILGCYLQTELGHGSNVAGLETTATYIPETQEFELHSPTLTSRKWWVGALARTATHGVVQAQLILPGGKAVGPHLFFVQLRSLDDHKVLPGITLGDIGPKAMSGFPAVDNGFASFDRVHIPREHMLSKFAQVTKSGEYVQPPHAKMSYGGMVYIRAQIASRAGWNIAKAATISIRYATVRRQGNRGSDGLEQQIISYPSVYNRLLPILSRAYVFILLGHNLVETFTSMSAKLSAGDTSVLAEMHAITSSLKVLTTSTSVQDIEIARRALGGHGYSAFAGLGRIYADNLPSVTYEGDNFVLDQQVARAAVKAYNTFISKPEAESNLSPSTQYLRTLGDIRSTIPATSWTDPQVLVNLLERRAAKAVQHHVKHLDNPDAGANQRVSRAVGEAFVAAQTLNSIGTIPAVLSKPELDAVTSLLILYLLTTVEAALVDLYQFGLIQSGSEDMDPASEIRATIKDICARVLLHSIALTDSFGFSDWELDSALGVHDGRVYEALWNKAQTEPLNKSELPPGYFNYLKPILDRGQRLASKNKSKL</sequence>
<feature type="binding site" evidence="14">
    <location>
        <position position="186"/>
    </location>
    <ligand>
        <name>FAD</name>
        <dbReference type="ChEBI" id="CHEBI:57692"/>
    </ligand>
</feature>
<evidence type="ECO:0000256" key="7">
    <source>
        <dbReference type="ARBA" id="ARBA00022827"/>
    </source>
</evidence>
<dbReference type="InterPro" id="IPR036250">
    <property type="entry name" value="AcylCo_DH-like_C"/>
</dbReference>
<evidence type="ECO:0000256" key="8">
    <source>
        <dbReference type="ARBA" id="ARBA00022832"/>
    </source>
</evidence>
<dbReference type="FunFam" id="2.40.110.10:FF:000003">
    <property type="entry name" value="Acyl-coenzyme A oxidase"/>
    <property type="match status" value="1"/>
</dbReference>
<evidence type="ECO:0000256" key="4">
    <source>
        <dbReference type="ARBA" id="ARBA00004846"/>
    </source>
</evidence>
<evidence type="ECO:0000256" key="11">
    <source>
        <dbReference type="ARBA" id="ARBA00023140"/>
    </source>
</evidence>
<accession>A0AAW0G652</accession>
<dbReference type="EMBL" id="JASBNA010000025">
    <property type="protein sequence ID" value="KAK7684475.1"/>
    <property type="molecule type" value="Genomic_DNA"/>
</dbReference>
<comment type="caution">
    <text evidence="18">The sequence shown here is derived from an EMBL/GenBank/DDBJ whole genome shotgun (WGS) entry which is preliminary data.</text>
</comment>
<evidence type="ECO:0000256" key="6">
    <source>
        <dbReference type="ARBA" id="ARBA00022630"/>
    </source>
</evidence>
<evidence type="ECO:0000259" key="17">
    <source>
        <dbReference type="Pfam" id="PF22924"/>
    </source>
</evidence>
<dbReference type="InterPro" id="IPR002655">
    <property type="entry name" value="Acyl-CoA_oxidase_C"/>
</dbReference>
<evidence type="ECO:0000256" key="3">
    <source>
        <dbReference type="ARBA" id="ARBA00004275"/>
    </source>
</evidence>
<evidence type="ECO:0000313" key="19">
    <source>
        <dbReference type="Proteomes" id="UP001385951"/>
    </source>
</evidence>
<dbReference type="Gene3D" id="1.10.540.10">
    <property type="entry name" value="Acyl-CoA dehydrogenase/oxidase, N-terminal domain"/>
    <property type="match status" value="1"/>
</dbReference>
<keyword evidence="8" id="KW-0276">Fatty acid metabolism</keyword>
<proteinExistence type="inferred from homology"/>
<comment type="similarity">
    <text evidence="5 12">Belongs to the acyl-CoA oxidase family.</text>
</comment>
<gene>
    <name evidence="18" type="ORF">QCA50_012422</name>
</gene>
<evidence type="ECO:0000256" key="14">
    <source>
        <dbReference type="PIRSR" id="PIRSR000168-2"/>
    </source>
</evidence>
<comment type="cofactor">
    <cofactor evidence="2">
        <name>FAD</name>
        <dbReference type="ChEBI" id="CHEBI:57692"/>
    </cofactor>
</comment>
<reference evidence="18 19" key="1">
    <citation type="submission" date="2022-09" db="EMBL/GenBank/DDBJ databases">
        <authorList>
            <person name="Palmer J.M."/>
        </authorList>
    </citation>
    <scope>NUCLEOTIDE SEQUENCE [LARGE SCALE GENOMIC DNA]</scope>
    <source>
        <strain evidence="18 19">DSM 7382</strain>
    </source>
</reference>
<keyword evidence="19" id="KW-1185">Reference proteome</keyword>
<evidence type="ECO:0000256" key="12">
    <source>
        <dbReference type="PIRNR" id="PIRNR000168"/>
    </source>
</evidence>
<dbReference type="GO" id="GO:0071949">
    <property type="term" value="F:FAD binding"/>
    <property type="evidence" value="ECO:0007669"/>
    <property type="project" value="InterPro"/>
</dbReference>
<keyword evidence="10" id="KW-0443">Lipid metabolism</keyword>